<dbReference type="EMBL" id="AZNF01000023">
    <property type="protein sequence ID" value="KID59898.1"/>
    <property type="molecule type" value="Genomic_DNA"/>
</dbReference>
<organism evidence="1 2">
    <name type="scientific">Metarhizium anisopliae (strain ARSEF 549)</name>
    <dbReference type="NCBI Taxonomy" id="3151832"/>
    <lineage>
        <taxon>Eukaryota</taxon>
        <taxon>Fungi</taxon>
        <taxon>Dikarya</taxon>
        <taxon>Ascomycota</taxon>
        <taxon>Pezizomycotina</taxon>
        <taxon>Sordariomycetes</taxon>
        <taxon>Hypocreomycetidae</taxon>
        <taxon>Hypocreales</taxon>
        <taxon>Clavicipitaceae</taxon>
        <taxon>Metarhizium</taxon>
    </lineage>
</organism>
<gene>
    <name evidence="1" type="ORF">MAN_10350</name>
</gene>
<dbReference type="HOGENOM" id="CLU_2320906_0_0_1"/>
<feature type="non-terminal residue" evidence="1">
    <location>
        <position position="1"/>
    </location>
</feature>
<dbReference type="AlphaFoldDB" id="A0A0B4ENS4"/>
<comment type="caution">
    <text evidence="1">The sequence shown here is derived from an EMBL/GenBank/DDBJ whole genome shotgun (WGS) entry which is preliminary data.</text>
</comment>
<protein>
    <submittedName>
        <fullName evidence="1">Uncharacterized protein</fullName>
    </submittedName>
</protein>
<proteinExistence type="predicted"/>
<name>A0A0B4ENS4_METAF</name>
<evidence type="ECO:0000313" key="2">
    <source>
        <dbReference type="Proteomes" id="UP000031186"/>
    </source>
</evidence>
<sequence length="99" mass="9749">MFTCAVGAAELVDVPVPLVVAADPDPNAEAALVSVAEEPEPELVPVTFVPGVVGKLAPLGTGSVVSMTGGNLCSGGWPVGGGDACWAVAPRAKTSSSYL</sequence>
<accession>A0A0B4ENS4</accession>
<dbReference type="VEuPathDB" id="FungiDB:MAN_10350"/>
<keyword evidence="2" id="KW-1185">Reference proteome</keyword>
<evidence type="ECO:0000313" key="1">
    <source>
        <dbReference type="EMBL" id="KID59898.1"/>
    </source>
</evidence>
<reference evidence="1 2" key="1">
    <citation type="journal article" date="2014" name="Proc. Natl. Acad. Sci. U.S.A.">
        <title>Trajectory and genomic determinants of fungal-pathogen speciation and host adaptation.</title>
        <authorList>
            <person name="Hu X."/>
            <person name="Xiao G."/>
            <person name="Zheng P."/>
            <person name="Shang Y."/>
            <person name="Su Y."/>
            <person name="Zhang X."/>
            <person name="Liu X."/>
            <person name="Zhan S."/>
            <person name="St Leger R.J."/>
            <person name="Wang C."/>
        </authorList>
    </citation>
    <scope>NUCLEOTIDE SEQUENCE [LARGE SCALE GENOMIC DNA]</scope>
    <source>
        <strain evidence="1 2">ARSEF 549</strain>
    </source>
</reference>
<dbReference type="Proteomes" id="UP000031186">
    <property type="component" value="Unassembled WGS sequence"/>
</dbReference>